<evidence type="ECO:0000256" key="6">
    <source>
        <dbReference type="ARBA" id="ARBA00023136"/>
    </source>
</evidence>
<evidence type="ECO:0000256" key="3">
    <source>
        <dbReference type="ARBA" id="ARBA00022692"/>
    </source>
</evidence>
<dbReference type="PANTHER" id="PTHR23137">
    <property type="entry name" value="VESICLE TRANSPORT PROTEIN-RELATED"/>
    <property type="match status" value="1"/>
</dbReference>
<dbReference type="EMBL" id="QKWP01001017">
    <property type="protein sequence ID" value="RIB12508.1"/>
    <property type="molecule type" value="Genomic_DNA"/>
</dbReference>
<evidence type="ECO:0000313" key="9">
    <source>
        <dbReference type="EMBL" id="RIB12508.1"/>
    </source>
</evidence>
<dbReference type="InterPro" id="IPR011691">
    <property type="entry name" value="Vesicle_transpt_SFT2"/>
</dbReference>
<dbReference type="OrthoDB" id="660759at2759"/>
<evidence type="ECO:0000256" key="2">
    <source>
        <dbReference type="ARBA" id="ARBA00022448"/>
    </source>
</evidence>
<keyword evidence="8" id="KW-0333">Golgi apparatus</keyword>
<feature type="transmembrane region" description="Helical" evidence="8">
    <location>
        <begin position="78"/>
        <end position="103"/>
    </location>
</feature>
<proteinExistence type="inferred from homology"/>
<feature type="transmembrane region" description="Helical" evidence="8">
    <location>
        <begin position="167"/>
        <end position="188"/>
    </location>
</feature>
<keyword evidence="3 8" id="KW-0812">Transmembrane</keyword>
<dbReference type="GO" id="GO:0015031">
    <property type="term" value="P:protein transport"/>
    <property type="evidence" value="ECO:0007669"/>
    <property type="project" value="UniProtKB-KW"/>
</dbReference>
<organism evidence="9 10">
    <name type="scientific">Gigaspora rosea</name>
    <dbReference type="NCBI Taxonomy" id="44941"/>
    <lineage>
        <taxon>Eukaryota</taxon>
        <taxon>Fungi</taxon>
        <taxon>Fungi incertae sedis</taxon>
        <taxon>Mucoromycota</taxon>
        <taxon>Glomeromycotina</taxon>
        <taxon>Glomeromycetes</taxon>
        <taxon>Diversisporales</taxon>
        <taxon>Gigasporaceae</taxon>
        <taxon>Gigaspora</taxon>
    </lineage>
</organism>
<keyword evidence="2 8" id="KW-0813">Transport</keyword>
<keyword evidence="6 8" id="KW-0472">Membrane</keyword>
<evidence type="ECO:0000256" key="8">
    <source>
        <dbReference type="RuleBase" id="RU363111"/>
    </source>
</evidence>
<dbReference type="PANTHER" id="PTHR23137:SF36">
    <property type="entry name" value="VESICLE TRANSPORT PROTEIN SFT2C"/>
    <property type="match status" value="1"/>
</dbReference>
<dbReference type="GO" id="GO:0016192">
    <property type="term" value="P:vesicle-mediated transport"/>
    <property type="evidence" value="ECO:0007669"/>
    <property type="project" value="InterPro"/>
</dbReference>
<comment type="function">
    <text evidence="8">Nonessential protein required for the fusion of transport vesicles derived from the endocytic pathway with the Golgi complex.</text>
</comment>
<gene>
    <name evidence="9" type="ORF">C2G38_1976553</name>
</gene>
<evidence type="ECO:0000256" key="7">
    <source>
        <dbReference type="ARBA" id="ARBA00025800"/>
    </source>
</evidence>
<sequence length="211" mass="23449">MSSGEQQFRESLRSFRWASSSNNANISTSKPTAFSQLAENTSNFFGSIGNRVQGYLPLTNNNAEQEDEWFTLTRWQRLAGFGVLFASGALCFLIAFVSLPLLAIKPRKFAVAFTMGSLLILSSFALLYGPFAHLRHIVSRERLPFTITYIGSMAATLYFAIGLRNTILTIIFSILQVVALIWYTVSYLPGGTTTLRFGSRVVARQASDMFV</sequence>
<dbReference type="AlphaFoldDB" id="A0A397UT35"/>
<comment type="similarity">
    <text evidence="7 8">Belongs to the SFT2 family.</text>
</comment>
<feature type="transmembrane region" description="Helical" evidence="8">
    <location>
        <begin position="143"/>
        <end position="161"/>
    </location>
</feature>
<evidence type="ECO:0000313" key="10">
    <source>
        <dbReference type="Proteomes" id="UP000266673"/>
    </source>
</evidence>
<dbReference type="Pfam" id="PF04178">
    <property type="entry name" value="Got1"/>
    <property type="match status" value="1"/>
</dbReference>
<feature type="transmembrane region" description="Helical" evidence="8">
    <location>
        <begin position="109"/>
        <end position="131"/>
    </location>
</feature>
<keyword evidence="5 8" id="KW-1133">Transmembrane helix</keyword>
<dbReference type="Proteomes" id="UP000266673">
    <property type="component" value="Unassembled WGS sequence"/>
</dbReference>
<keyword evidence="4 8" id="KW-0653">Protein transport</keyword>
<reference evidence="9 10" key="1">
    <citation type="submission" date="2018-06" db="EMBL/GenBank/DDBJ databases">
        <title>Comparative genomics reveals the genomic features of Rhizophagus irregularis, R. cerebriforme, R. diaphanum and Gigaspora rosea, and their symbiotic lifestyle signature.</title>
        <authorList>
            <person name="Morin E."/>
            <person name="San Clemente H."/>
            <person name="Chen E.C.H."/>
            <person name="De La Providencia I."/>
            <person name="Hainaut M."/>
            <person name="Kuo A."/>
            <person name="Kohler A."/>
            <person name="Murat C."/>
            <person name="Tang N."/>
            <person name="Roy S."/>
            <person name="Loubradou J."/>
            <person name="Henrissat B."/>
            <person name="Grigoriev I.V."/>
            <person name="Corradi N."/>
            <person name="Roux C."/>
            <person name="Martin F.M."/>
        </authorList>
    </citation>
    <scope>NUCLEOTIDE SEQUENCE [LARGE SCALE GENOMIC DNA]</scope>
    <source>
        <strain evidence="9 10">DAOM 194757</strain>
    </source>
</reference>
<keyword evidence="10" id="KW-1185">Reference proteome</keyword>
<dbReference type="InterPro" id="IPR007305">
    <property type="entry name" value="Vesicle_transpt_Got1/SFT2"/>
</dbReference>
<evidence type="ECO:0000256" key="5">
    <source>
        <dbReference type="ARBA" id="ARBA00022989"/>
    </source>
</evidence>
<comment type="caution">
    <text evidence="9">The sequence shown here is derived from an EMBL/GenBank/DDBJ whole genome shotgun (WGS) entry which is preliminary data.</text>
</comment>
<evidence type="ECO:0000256" key="4">
    <source>
        <dbReference type="ARBA" id="ARBA00022927"/>
    </source>
</evidence>
<dbReference type="STRING" id="44941.A0A397UT35"/>
<accession>A0A397UT35</accession>
<dbReference type="GO" id="GO:0000139">
    <property type="term" value="C:Golgi membrane"/>
    <property type="evidence" value="ECO:0007669"/>
    <property type="project" value="UniProtKB-SubCell"/>
</dbReference>
<comment type="subcellular location">
    <subcellularLocation>
        <location evidence="8">Golgi apparatus membrane</location>
        <topology evidence="8">Multi-pass membrane protein</topology>
    </subcellularLocation>
    <subcellularLocation>
        <location evidence="1">Membrane</location>
        <topology evidence="1">Multi-pass membrane protein</topology>
    </subcellularLocation>
</comment>
<evidence type="ECO:0000256" key="1">
    <source>
        <dbReference type="ARBA" id="ARBA00004141"/>
    </source>
</evidence>
<protein>
    <recommendedName>
        <fullName evidence="8">Protein transport protein SFT2</fullName>
    </recommendedName>
</protein>
<name>A0A397UT35_9GLOM</name>